<dbReference type="AlphaFoldDB" id="T1BEX2"/>
<evidence type="ECO:0000256" key="4">
    <source>
        <dbReference type="ARBA" id="ARBA00022692"/>
    </source>
</evidence>
<feature type="non-terminal residue" evidence="9">
    <location>
        <position position="222"/>
    </location>
</feature>
<dbReference type="PROSITE" id="PS50928">
    <property type="entry name" value="ABC_TM1"/>
    <property type="match status" value="1"/>
</dbReference>
<keyword evidence="3" id="KW-1003">Cell membrane</keyword>
<evidence type="ECO:0000259" key="8">
    <source>
        <dbReference type="PROSITE" id="PS50928"/>
    </source>
</evidence>
<feature type="transmembrane region" description="Helical" evidence="7">
    <location>
        <begin position="186"/>
        <end position="214"/>
    </location>
</feature>
<dbReference type="SUPFAM" id="SSF161098">
    <property type="entry name" value="MetI-like"/>
    <property type="match status" value="1"/>
</dbReference>
<evidence type="ECO:0000256" key="5">
    <source>
        <dbReference type="ARBA" id="ARBA00022989"/>
    </source>
</evidence>
<comment type="caution">
    <text evidence="9">The sequence shown here is derived from an EMBL/GenBank/DDBJ whole genome shotgun (WGS) entry which is preliminary data.</text>
</comment>
<comment type="subcellular location">
    <subcellularLocation>
        <location evidence="1">Cell membrane</location>
        <topology evidence="1">Multi-pass membrane protein</topology>
    </subcellularLocation>
</comment>
<dbReference type="PANTHER" id="PTHR43163:SF6">
    <property type="entry name" value="DIPEPTIDE TRANSPORT SYSTEM PERMEASE PROTEIN DPPB-RELATED"/>
    <property type="match status" value="1"/>
</dbReference>
<keyword evidence="2" id="KW-0813">Transport</keyword>
<feature type="transmembrane region" description="Helical" evidence="7">
    <location>
        <begin position="84"/>
        <end position="103"/>
    </location>
</feature>
<proteinExistence type="predicted"/>
<evidence type="ECO:0000256" key="3">
    <source>
        <dbReference type="ARBA" id="ARBA00022475"/>
    </source>
</evidence>
<accession>T1BEX2</accession>
<dbReference type="PANTHER" id="PTHR43163">
    <property type="entry name" value="DIPEPTIDE TRANSPORT SYSTEM PERMEASE PROTEIN DPPB-RELATED"/>
    <property type="match status" value="1"/>
</dbReference>
<evidence type="ECO:0000256" key="6">
    <source>
        <dbReference type="ARBA" id="ARBA00023136"/>
    </source>
</evidence>
<keyword evidence="6 7" id="KW-0472">Membrane</keyword>
<evidence type="ECO:0000256" key="1">
    <source>
        <dbReference type="ARBA" id="ARBA00004651"/>
    </source>
</evidence>
<feature type="transmembrane region" description="Helical" evidence="7">
    <location>
        <begin position="139"/>
        <end position="160"/>
    </location>
</feature>
<reference evidence="9" key="2">
    <citation type="journal article" date="2014" name="ISME J.">
        <title>Microbial stratification in low pH oxic and suboxic macroscopic growths along an acid mine drainage.</title>
        <authorList>
            <person name="Mendez-Garcia C."/>
            <person name="Mesa V."/>
            <person name="Sprenger R.R."/>
            <person name="Richter M."/>
            <person name="Diez M.S."/>
            <person name="Solano J."/>
            <person name="Bargiela R."/>
            <person name="Golyshina O.V."/>
            <person name="Manteca A."/>
            <person name="Ramos J.L."/>
            <person name="Gallego J.R."/>
            <person name="Llorente I."/>
            <person name="Martins Dos Santos V.A."/>
            <person name="Jensen O.N."/>
            <person name="Pelaez A.I."/>
            <person name="Sanchez J."/>
            <person name="Ferrer M."/>
        </authorList>
    </citation>
    <scope>NUCLEOTIDE SEQUENCE</scope>
</reference>
<keyword evidence="5 7" id="KW-1133">Transmembrane helix</keyword>
<name>T1BEX2_9ZZZZ</name>
<protein>
    <submittedName>
        <fullName evidence="9">Binding-protein-dependent transport system inner membrane component</fullName>
    </submittedName>
</protein>
<dbReference type="InterPro" id="IPR000515">
    <property type="entry name" value="MetI-like"/>
</dbReference>
<evidence type="ECO:0000256" key="2">
    <source>
        <dbReference type="ARBA" id="ARBA00022448"/>
    </source>
</evidence>
<dbReference type="GO" id="GO:0005886">
    <property type="term" value="C:plasma membrane"/>
    <property type="evidence" value="ECO:0007669"/>
    <property type="project" value="UniProtKB-SubCell"/>
</dbReference>
<dbReference type="GO" id="GO:0055085">
    <property type="term" value="P:transmembrane transport"/>
    <property type="evidence" value="ECO:0007669"/>
    <property type="project" value="InterPro"/>
</dbReference>
<sequence>LIGIVLLIGASSHSYFGATPWCPSGEATYFEFYGSWPQNTCFAGGVYPAWLGAAGLHSTPTGFPTIDALIHGDYWLSLDTVLRMILPALVIAFATIATLLRFVRNSMLEVMNLDYVRTARAKGVPEASVISHHAGRNSLNVTITVLGLTFAFFIGGFPIVEDVFNLNGVGYILAQAVDNAAYPFDYAVIFGSALLFTYLVVIANIIVDVLYAYLDPEGSAWG</sequence>
<dbReference type="CDD" id="cd06261">
    <property type="entry name" value="TM_PBP2"/>
    <property type="match status" value="1"/>
</dbReference>
<feature type="domain" description="ABC transmembrane type-1" evidence="8">
    <location>
        <begin position="1"/>
        <end position="207"/>
    </location>
</feature>
<dbReference type="EMBL" id="AUZY01002764">
    <property type="protein sequence ID" value="EQD71501.1"/>
    <property type="molecule type" value="Genomic_DNA"/>
</dbReference>
<evidence type="ECO:0000313" key="9">
    <source>
        <dbReference type="EMBL" id="EQD71501.1"/>
    </source>
</evidence>
<dbReference type="InterPro" id="IPR035906">
    <property type="entry name" value="MetI-like_sf"/>
</dbReference>
<feature type="non-terminal residue" evidence="9">
    <location>
        <position position="1"/>
    </location>
</feature>
<dbReference type="Gene3D" id="1.10.3720.10">
    <property type="entry name" value="MetI-like"/>
    <property type="match status" value="1"/>
</dbReference>
<evidence type="ECO:0000256" key="7">
    <source>
        <dbReference type="SAM" id="Phobius"/>
    </source>
</evidence>
<organism evidence="9">
    <name type="scientific">mine drainage metagenome</name>
    <dbReference type="NCBI Taxonomy" id="410659"/>
    <lineage>
        <taxon>unclassified sequences</taxon>
        <taxon>metagenomes</taxon>
        <taxon>ecological metagenomes</taxon>
    </lineage>
</organism>
<reference evidence="9" key="1">
    <citation type="submission" date="2013-08" db="EMBL/GenBank/DDBJ databases">
        <authorList>
            <person name="Mendez C."/>
            <person name="Richter M."/>
            <person name="Ferrer M."/>
            <person name="Sanchez J."/>
        </authorList>
    </citation>
    <scope>NUCLEOTIDE SEQUENCE</scope>
</reference>
<gene>
    <name evidence="9" type="ORF">B1B_04422</name>
</gene>
<keyword evidence="4 7" id="KW-0812">Transmembrane</keyword>
<dbReference type="Pfam" id="PF00528">
    <property type="entry name" value="BPD_transp_1"/>
    <property type="match status" value="1"/>
</dbReference>